<proteinExistence type="inferred from homology"/>
<feature type="transmembrane region" description="Helical" evidence="6">
    <location>
        <begin position="219"/>
        <end position="238"/>
    </location>
</feature>
<accession>A0A7I8DPC8</accession>
<gene>
    <name evidence="7" type="ORF">bsdcttw_33010</name>
</gene>
<dbReference type="EMBL" id="AP023368">
    <property type="protein sequence ID" value="BCK00261.1"/>
    <property type="molecule type" value="Genomic_DNA"/>
</dbReference>
<dbReference type="AlphaFoldDB" id="A0A7I8DPC8"/>
<dbReference type="RefSeq" id="WP_185255952.1">
    <property type="nucleotide sequence ID" value="NZ_AP023368.1"/>
</dbReference>
<feature type="transmembrane region" description="Helical" evidence="6">
    <location>
        <begin position="310"/>
        <end position="341"/>
    </location>
</feature>
<feature type="transmembrane region" description="Helical" evidence="6">
    <location>
        <begin position="33"/>
        <end position="51"/>
    </location>
</feature>
<keyword evidence="4 6" id="KW-1133">Transmembrane helix</keyword>
<evidence type="ECO:0000256" key="2">
    <source>
        <dbReference type="ARBA" id="ARBA00009773"/>
    </source>
</evidence>
<reference evidence="7 8" key="2">
    <citation type="submission" date="2020-08" db="EMBL/GenBank/DDBJ databases">
        <authorList>
            <person name="Ueki A."/>
            <person name="Tonouchi A."/>
        </authorList>
    </citation>
    <scope>NUCLEOTIDE SEQUENCE [LARGE SCALE GENOMIC DNA]</scope>
    <source>
        <strain evidence="7 8">CTTW</strain>
    </source>
</reference>
<dbReference type="PANTHER" id="PTHR21716">
    <property type="entry name" value="TRANSMEMBRANE PROTEIN"/>
    <property type="match status" value="1"/>
</dbReference>
<feature type="transmembrane region" description="Helical" evidence="6">
    <location>
        <begin position="63"/>
        <end position="86"/>
    </location>
</feature>
<feature type="transmembrane region" description="Helical" evidence="6">
    <location>
        <begin position="9"/>
        <end position="27"/>
    </location>
</feature>
<dbReference type="NCBIfam" id="TIGR02872">
    <property type="entry name" value="spore_ytvI"/>
    <property type="match status" value="1"/>
</dbReference>
<feature type="transmembrane region" description="Helical" evidence="6">
    <location>
        <begin position="244"/>
        <end position="268"/>
    </location>
</feature>
<dbReference type="PANTHER" id="PTHR21716:SF68">
    <property type="entry name" value="TRANSPORT PROTEIN YTVI-RELATED"/>
    <property type="match status" value="1"/>
</dbReference>
<feature type="transmembrane region" description="Helical" evidence="6">
    <location>
        <begin position="280"/>
        <end position="298"/>
    </location>
</feature>
<protein>
    <submittedName>
        <fullName evidence="7">Sporulation integral membrane protein YtvI</fullName>
    </submittedName>
</protein>
<sequence length="354" mass="39938">MNLNKQRAFIIHFFFFLILTLLVYVGIKYVFPLLMPFVVGIVIAMTFRNIIDMIEKKTHIKRVFVSLFILLVFYSLLGFIISIIGVKMINFISSLFYSLPSLYKETFLPAVQTVTDNMIQKYPSTKTYIDNFMNNIDQSLFDSLSKISTKVVGMATGLASQVPTILIKLIFTIVSSFFFTIDYYKITRFIIRQFREEQQKMIIKLKDNIIGSLGNFIKAYSAIISITFAELSIGFWILGIPTPFLFGLLIAIIDIMPILGTGAILLPWSIVALIMGNSKVGIGMLVLYIVITVVRQIIEPKIVGQQIGLYPIVTLILMYVGAQLMGVLGLLILPVTATILIKLNKEGSIHLFKI</sequence>
<evidence type="ECO:0000256" key="1">
    <source>
        <dbReference type="ARBA" id="ARBA00004141"/>
    </source>
</evidence>
<dbReference type="GO" id="GO:0055085">
    <property type="term" value="P:transmembrane transport"/>
    <property type="evidence" value="ECO:0007669"/>
    <property type="project" value="TreeGrafter"/>
</dbReference>
<dbReference type="InterPro" id="IPR002549">
    <property type="entry name" value="AI-2E-like"/>
</dbReference>
<dbReference type="Proteomes" id="UP000515703">
    <property type="component" value="Chromosome"/>
</dbReference>
<evidence type="ECO:0000313" key="7">
    <source>
        <dbReference type="EMBL" id="BCK00261.1"/>
    </source>
</evidence>
<keyword evidence="8" id="KW-1185">Reference proteome</keyword>
<comment type="subcellular location">
    <subcellularLocation>
        <location evidence="1">Membrane</location>
        <topology evidence="1">Multi-pass membrane protein</topology>
    </subcellularLocation>
</comment>
<evidence type="ECO:0000256" key="6">
    <source>
        <dbReference type="SAM" id="Phobius"/>
    </source>
</evidence>
<dbReference type="Pfam" id="PF01594">
    <property type="entry name" value="AI-2E_transport"/>
    <property type="match status" value="1"/>
</dbReference>
<dbReference type="GO" id="GO:0016020">
    <property type="term" value="C:membrane"/>
    <property type="evidence" value="ECO:0007669"/>
    <property type="project" value="UniProtKB-SubCell"/>
</dbReference>
<keyword evidence="5 6" id="KW-0472">Membrane</keyword>
<comment type="similarity">
    <text evidence="2">Belongs to the autoinducer-2 exporter (AI-2E) (TC 2.A.86) family.</text>
</comment>
<reference evidence="7 8" key="1">
    <citation type="submission" date="2020-08" db="EMBL/GenBank/DDBJ databases">
        <title>Draft genome sequencing of an Anaerocolumna strain isolated from anoxic soil subjected to BSD treatment.</title>
        <authorList>
            <person name="Uek A."/>
            <person name="Tonouchi A."/>
        </authorList>
    </citation>
    <scope>NUCLEOTIDE SEQUENCE [LARGE SCALE GENOMIC DNA]</scope>
    <source>
        <strain evidence="7 8">CTTW</strain>
    </source>
</reference>
<dbReference type="KEGG" id="acht:bsdcttw_33010"/>
<evidence type="ECO:0000256" key="3">
    <source>
        <dbReference type="ARBA" id="ARBA00022692"/>
    </source>
</evidence>
<keyword evidence="3 6" id="KW-0812">Transmembrane</keyword>
<dbReference type="InterPro" id="IPR014227">
    <property type="entry name" value="YtvI-like"/>
</dbReference>
<evidence type="ECO:0000256" key="4">
    <source>
        <dbReference type="ARBA" id="ARBA00022989"/>
    </source>
</evidence>
<evidence type="ECO:0000256" key="5">
    <source>
        <dbReference type="ARBA" id="ARBA00023136"/>
    </source>
</evidence>
<name>A0A7I8DPC8_9FIRM</name>
<evidence type="ECO:0000313" key="8">
    <source>
        <dbReference type="Proteomes" id="UP000515703"/>
    </source>
</evidence>
<organism evidence="7 8">
    <name type="scientific">Anaerocolumna chitinilytica</name>
    <dbReference type="NCBI Taxonomy" id="1727145"/>
    <lineage>
        <taxon>Bacteria</taxon>
        <taxon>Bacillati</taxon>
        <taxon>Bacillota</taxon>
        <taxon>Clostridia</taxon>
        <taxon>Lachnospirales</taxon>
        <taxon>Lachnospiraceae</taxon>
        <taxon>Anaerocolumna</taxon>
    </lineage>
</organism>
<feature type="transmembrane region" description="Helical" evidence="6">
    <location>
        <begin position="165"/>
        <end position="184"/>
    </location>
</feature>